<keyword evidence="1" id="KW-1133">Transmembrane helix</keyword>
<gene>
    <name evidence="3" type="ORF">XD73_1403</name>
</gene>
<reference evidence="3 4" key="1">
    <citation type="journal article" date="2015" name="MBio">
        <title>Genome-Resolved Metagenomic Analysis Reveals Roles for Candidate Phyla and Other Microbial Community Members in Biogeochemical Transformations in Oil Reservoirs.</title>
        <authorList>
            <person name="Hu P."/>
            <person name="Tom L."/>
            <person name="Singh A."/>
            <person name="Thomas B.C."/>
            <person name="Baker B.J."/>
            <person name="Piceno Y.M."/>
            <person name="Andersen G.L."/>
            <person name="Banfield J.F."/>
        </authorList>
    </citation>
    <scope>NUCLEOTIDE SEQUENCE [LARGE SCALE GENOMIC DNA]</scope>
    <source>
        <strain evidence="3">46_16</strain>
    </source>
</reference>
<dbReference type="EMBL" id="LGFU01000175">
    <property type="protein sequence ID" value="KUK45725.1"/>
    <property type="molecule type" value="Genomic_DNA"/>
</dbReference>
<protein>
    <recommendedName>
        <fullName evidence="2">SH3b domain-containing protein</fullName>
    </recommendedName>
</protein>
<feature type="non-terminal residue" evidence="3">
    <location>
        <position position="1"/>
    </location>
</feature>
<evidence type="ECO:0000259" key="2">
    <source>
        <dbReference type="PROSITE" id="PS51781"/>
    </source>
</evidence>
<dbReference type="SMART" id="SM00287">
    <property type="entry name" value="SH3b"/>
    <property type="match status" value="1"/>
</dbReference>
<dbReference type="Proteomes" id="UP000064249">
    <property type="component" value="Unassembled WGS sequence"/>
</dbReference>
<dbReference type="AlphaFoldDB" id="A0A101FWJ9"/>
<sequence>TPRGPYVIVNAIAANETQINVRAGPSALTEKVGVLIVGQEANALGRYGDWVQIEYPGIPGGKAWVYGNYVSIFGGNLPLLEPPPTSTPNMTQTVDPTLAAQFLITPDSTRLPTFTEPPPLEIPTFTSEVNNGGVGGIPVGLIIVGLGSLGLFLGVIALISGR</sequence>
<name>A0A101FWJ9_9CHLR</name>
<feature type="domain" description="SH3b" evidence="2">
    <location>
        <begin position="4"/>
        <end position="74"/>
    </location>
</feature>
<organism evidence="3 4">
    <name type="scientific">Anaerolinea thermophila</name>
    <dbReference type="NCBI Taxonomy" id="167964"/>
    <lineage>
        <taxon>Bacteria</taxon>
        <taxon>Bacillati</taxon>
        <taxon>Chloroflexota</taxon>
        <taxon>Anaerolineae</taxon>
        <taxon>Anaerolineales</taxon>
        <taxon>Anaerolineaceae</taxon>
        <taxon>Anaerolinea</taxon>
    </lineage>
</organism>
<dbReference type="Pfam" id="PF08239">
    <property type="entry name" value="SH3_3"/>
    <property type="match status" value="1"/>
</dbReference>
<evidence type="ECO:0000313" key="4">
    <source>
        <dbReference type="Proteomes" id="UP000064249"/>
    </source>
</evidence>
<dbReference type="InterPro" id="IPR003646">
    <property type="entry name" value="SH3-like_bac-type"/>
</dbReference>
<dbReference type="PROSITE" id="PS51781">
    <property type="entry name" value="SH3B"/>
    <property type="match status" value="1"/>
</dbReference>
<comment type="caution">
    <text evidence="3">The sequence shown here is derived from an EMBL/GenBank/DDBJ whole genome shotgun (WGS) entry which is preliminary data.</text>
</comment>
<keyword evidence="1" id="KW-0472">Membrane</keyword>
<evidence type="ECO:0000256" key="1">
    <source>
        <dbReference type="SAM" id="Phobius"/>
    </source>
</evidence>
<keyword evidence="1" id="KW-0812">Transmembrane</keyword>
<feature type="transmembrane region" description="Helical" evidence="1">
    <location>
        <begin position="137"/>
        <end position="159"/>
    </location>
</feature>
<proteinExistence type="predicted"/>
<evidence type="ECO:0000313" key="3">
    <source>
        <dbReference type="EMBL" id="KUK45725.1"/>
    </source>
</evidence>
<accession>A0A101FWJ9</accession>
<dbReference type="Gene3D" id="2.30.30.40">
    <property type="entry name" value="SH3 Domains"/>
    <property type="match status" value="1"/>
</dbReference>